<sequence>MASTGPDYLLFLDIQRLFGDRGASEVFRLAWLVGDRRARVLDAKQLYVRPVSAALRQRLRSLLQPSDAGAERIVEALEAESDRRGVYPVLISNDIAVMYNLVDAIEELAAYSRQAFVQYDRRFGTVVASKGILMQLVHDLEQQLLQQAAVGPESETVIRNSLDLVLGDYYICPVRSAVGADAFAACREMHTRFAQDGGMFIPEHFSWNSGLMRSMPRNGYASGTLPYIGADMMVGGSSWPGAFMPAQSVAMGIPAQMPPVRSHRDALGIGTPFAGGELLGTASTARAPQSVVIPSSTASAASTVAPATPVGSVVRLRGLPWSATTRDVAEWIRQPPAKATMGADSSLLEDFIRRPLQVLPGGIVFVYNHQGRKTGEVFVQFASPEDASRCLHKHEDRMGHRYIEVFLSSHQDMWNLLSRYEAKRAALGLGAAGSPAATSGAQVRNGNRTDRELGLSPANVSQQASAVAMGVPLRQPGDWTPSSATFRPEMVSHTPPEGLAPVVQAGTSASTREGPMDLMSATQSPCLRLSGVDATVTERDVHRFIAPFQLDTSQGASILACFADHGVRVPPGTTIPPVFTVRNSTGQPSGEFTLVFQNVSERDRALCKSGQLLGSRPVKLSSISCFELAAALGILGITRAGV</sequence>
<proteinExistence type="predicted"/>
<reference evidence="4 5" key="1">
    <citation type="journal article" date="2004" name="Nature">
        <title>Genome sequence of the ultrasmall unicellular red alga Cyanidioschyzon merolae 10D.</title>
        <authorList>
            <person name="Matsuzaki M."/>
            <person name="Misumi O."/>
            <person name="Shin-i T."/>
            <person name="Maruyama S."/>
            <person name="Takahara M."/>
            <person name="Miyagishima S."/>
            <person name="Mori T."/>
            <person name="Nishida K."/>
            <person name="Yagisawa F."/>
            <person name="Nishida K."/>
            <person name="Yoshida Y."/>
            <person name="Nishimura Y."/>
            <person name="Nakao S."/>
            <person name="Kobayashi T."/>
            <person name="Momoyama Y."/>
            <person name="Higashiyama T."/>
            <person name="Minoda A."/>
            <person name="Sano M."/>
            <person name="Nomoto H."/>
            <person name="Oishi K."/>
            <person name="Hayashi H."/>
            <person name="Ohta F."/>
            <person name="Nishizaka S."/>
            <person name="Haga S."/>
            <person name="Miura S."/>
            <person name="Morishita T."/>
            <person name="Kabeya Y."/>
            <person name="Terasawa K."/>
            <person name="Suzuki Y."/>
            <person name="Ishii Y."/>
            <person name="Asakawa S."/>
            <person name="Takano H."/>
            <person name="Ohta N."/>
            <person name="Kuroiwa H."/>
            <person name="Tanaka K."/>
            <person name="Shimizu N."/>
            <person name="Sugano S."/>
            <person name="Sato N."/>
            <person name="Nozaki H."/>
            <person name="Ogasawara N."/>
            <person name="Kohara Y."/>
            <person name="Kuroiwa T."/>
        </authorList>
    </citation>
    <scope>NUCLEOTIDE SEQUENCE [LARGE SCALE GENOMIC DNA]</scope>
    <source>
        <strain evidence="4 5">10D</strain>
    </source>
</reference>
<dbReference type="EMBL" id="AP006488">
    <property type="protein sequence ID" value="BAM79519.1"/>
    <property type="molecule type" value="Genomic_DNA"/>
</dbReference>
<dbReference type="InterPro" id="IPR050666">
    <property type="entry name" value="ESRP"/>
</dbReference>
<dbReference type="eggNOG" id="KOG4211">
    <property type="taxonomic scope" value="Eukaryota"/>
</dbReference>
<evidence type="ECO:0000256" key="1">
    <source>
        <dbReference type="ARBA" id="ARBA00022737"/>
    </source>
</evidence>
<dbReference type="Gene3D" id="3.30.70.330">
    <property type="match status" value="2"/>
</dbReference>
<dbReference type="KEGG" id="cme:CYME_CMF163C"/>
<dbReference type="GO" id="GO:1990904">
    <property type="term" value="C:ribonucleoprotein complex"/>
    <property type="evidence" value="ECO:0007669"/>
    <property type="project" value="UniProtKB-KW"/>
</dbReference>
<protein>
    <submittedName>
        <fullName evidence="4">Similar to heterogeneous nuclear ribonucleoprotein H3, isoform a</fullName>
    </submittedName>
</protein>
<name>M1V762_CYAM1</name>
<reference evidence="4 5" key="2">
    <citation type="journal article" date="2007" name="BMC Biol.">
        <title>A 100%-complete sequence reveals unusually simple genomic features in the hot-spring red alga Cyanidioschyzon merolae.</title>
        <authorList>
            <person name="Nozaki H."/>
            <person name="Takano H."/>
            <person name="Misumi O."/>
            <person name="Terasawa K."/>
            <person name="Matsuzaki M."/>
            <person name="Maruyama S."/>
            <person name="Nishida K."/>
            <person name="Yagisawa F."/>
            <person name="Yoshida Y."/>
            <person name="Fujiwara T."/>
            <person name="Takio S."/>
            <person name="Tamura K."/>
            <person name="Chung S.J."/>
            <person name="Nakamura S."/>
            <person name="Kuroiwa H."/>
            <person name="Tanaka K."/>
            <person name="Sato N."/>
            <person name="Kuroiwa T."/>
        </authorList>
    </citation>
    <scope>NUCLEOTIDE SEQUENCE [LARGE SCALE GENOMIC DNA]</scope>
    <source>
        <strain evidence="4 5">10D</strain>
    </source>
</reference>
<dbReference type="CDD" id="cd12254">
    <property type="entry name" value="RRM_hnRNPH_ESRPs_RBM12_like"/>
    <property type="match status" value="1"/>
</dbReference>
<evidence type="ECO:0000256" key="2">
    <source>
        <dbReference type="ARBA" id="ARBA00022884"/>
    </source>
</evidence>
<keyword evidence="5" id="KW-1185">Reference proteome</keyword>
<dbReference type="OrthoDB" id="770at2759"/>
<organism evidence="4 5">
    <name type="scientific">Cyanidioschyzon merolae (strain NIES-3377 / 10D)</name>
    <name type="common">Unicellular red alga</name>
    <dbReference type="NCBI Taxonomy" id="280699"/>
    <lineage>
        <taxon>Eukaryota</taxon>
        <taxon>Rhodophyta</taxon>
        <taxon>Bangiophyceae</taxon>
        <taxon>Cyanidiales</taxon>
        <taxon>Cyanidiaceae</taxon>
        <taxon>Cyanidioschyzon</taxon>
    </lineage>
</organism>
<dbReference type="InterPro" id="IPR012677">
    <property type="entry name" value="Nucleotide-bd_a/b_plait_sf"/>
</dbReference>
<gene>
    <name evidence="4" type="ORF">CYME_CMF163C</name>
</gene>
<evidence type="ECO:0000313" key="4">
    <source>
        <dbReference type="EMBL" id="BAM79519.1"/>
    </source>
</evidence>
<keyword evidence="1" id="KW-0677">Repeat</keyword>
<dbReference type="AlphaFoldDB" id="M1V762"/>
<evidence type="ECO:0000256" key="3">
    <source>
        <dbReference type="SAM" id="MobiDB-lite"/>
    </source>
</evidence>
<dbReference type="Gramene" id="CMF163CT">
    <property type="protein sequence ID" value="CMF163CT"/>
    <property type="gene ID" value="CMF163C"/>
</dbReference>
<keyword evidence="4" id="KW-0687">Ribonucleoprotein</keyword>
<feature type="region of interest" description="Disordered" evidence="3">
    <location>
        <begin position="431"/>
        <end position="451"/>
    </location>
</feature>
<dbReference type="InterPro" id="IPR035979">
    <property type="entry name" value="RBD_domain_sf"/>
</dbReference>
<dbReference type="RefSeq" id="XP_005535805.1">
    <property type="nucleotide sequence ID" value="XM_005535748.1"/>
</dbReference>
<dbReference type="STRING" id="280699.M1V762"/>
<feature type="compositionally biased region" description="Low complexity" evidence="3">
    <location>
        <begin position="431"/>
        <end position="441"/>
    </location>
</feature>
<dbReference type="GeneID" id="16992975"/>
<dbReference type="PANTHER" id="PTHR13976">
    <property type="entry name" value="HETEROGENEOUS NUCLEAR RIBONUCLEOPROTEIN-RELATED"/>
    <property type="match status" value="1"/>
</dbReference>
<accession>M1V762</accession>
<dbReference type="GO" id="GO:0003723">
    <property type="term" value="F:RNA binding"/>
    <property type="evidence" value="ECO:0007669"/>
    <property type="project" value="UniProtKB-KW"/>
</dbReference>
<evidence type="ECO:0000313" key="5">
    <source>
        <dbReference type="Proteomes" id="UP000007014"/>
    </source>
</evidence>
<dbReference type="SUPFAM" id="SSF54928">
    <property type="entry name" value="RNA-binding domain, RBD"/>
    <property type="match status" value="1"/>
</dbReference>
<dbReference type="HOGENOM" id="CLU_426656_0_0_1"/>
<keyword evidence="2" id="KW-0694">RNA-binding</keyword>
<dbReference type="Proteomes" id="UP000007014">
    <property type="component" value="Chromosome 6"/>
</dbReference>